<keyword evidence="5 7" id="KW-1133">Transmembrane helix</keyword>
<evidence type="ECO:0000256" key="4">
    <source>
        <dbReference type="ARBA" id="ARBA00022692"/>
    </source>
</evidence>
<feature type="domain" description="Major facilitator superfamily (MFS) profile" evidence="8">
    <location>
        <begin position="1"/>
        <end position="456"/>
    </location>
</feature>
<evidence type="ECO:0000313" key="9">
    <source>
        <dbReference type="EMBL" id="GHH75179.1"/>
    </source>
</evidence>
<dbReference type="Proteomes" id="UP000627369">
    <property type="component" value="Unassembled WGS sequence"/>
</dbReference>
<comment type="caution">
    <text evidence="9">The sequence shown here is derived from an EMBL/GenBank/DDBJ whole genome shotgun (WGS) entry which is preliminary data.</text>
</comment>
<feature type="transmembrane region" description="Helical" evidence="7">
    <location>
        <begin position="290"/>
        <end position="314"/>
    </location>
</feature>
<feature type="transmembrane region" description="Helical" evidence="7">
    <location>
        <begin position="91"/>
        <end position="113"/>
    </location>
</feature>
<dbReference type="Gene3D" id="1.20.1720.10">
    <property type="entry name" value="Multidrug resistance protein D"/>
    <property type="match status" value="1"/>
</dbReference>
<keyword evidence="3" id="KW-1003">Cell membrane</keyword>
<feature type="transmembrane region" description="Helical" evidence="7">
    <location>
        <begin position="125"/>
        <end position="144"/>
    </location>
</feature>
<evidence type="ECO:0000256" key="2">
    <source>
        <dbReference type="ARBA" id="ARBA00022448"/>
    </source>
</evidence>
<feature type="transmembrane region" description="Helical" evidence="7">
    <location>
        <begin position="321"/>
        <end position="340"/>
    </location>
</feature>
<sequence length="461" mass="46310">MILLLLPTAVVAVDINVLFLALPELTVDLDVGPAEQLWISDVYGLVVGVLAIVAGAVGDRVGRRRLLLLGSAGFLLASLLAAFAPSTEVLILARVLQAVAGATLMPSTLALISELFPDEKRRGQAIGAWAATQFVFASFGPVIGGVMLHQWWWGSVFLIAVPVGLAVLVLGPRWLPEHVDPAAAQRVDGLGAGLLVGALACVFVVIKAAIPGAGAPGVLVVAAGVGALLAGAGFVRRQLTAEAPLIDLRVLATPVVASTIGSLTLAAVVLAGTGFWATQYLQSDAGMTPLAAAIAFAPMGLGIAAGTQVAGLLNRRIPADVLIPGGLLVSAAGELLLTLASRDQPLVPVIAAYTVAGFGCAPLFMFGTQRLMSAAPPEAAARAAALAETGNHLGSAIGIALLGTVGLLAVPHMETGSGALVGALHLVGPAGAGVLVLCAVLTVGGTVAAGRRERAMATQRA</sequence>
<dbReference type="GO" id="GO:0022857">
    <property type="term" value="F:transmembrane transporter activity"/>
    <property type="evidence" value="ECO:0007669"/>
    <property type="project" value="InterPro"/>
</dbReference>
<dbReference type="Pfam" id="PF07690">
    <property type="entry name" value="MFS_1"/>
    <property type="match status" value="1"/>
</dbReference>
<dbReference type="InterPro" id="IPR011701">
    <property type="entry name" value="MFS"/>
</dbReference>
<keyword evidence="2" id="KW-0813">Transport</keyword>
<proteinExistence type="predicted"/>
<accession>A0A919G064</accession>
<reference evidence="9" key="2">
    <citation type="submission" date="2020-09" db="EMBL/GenBank/DDBJ databases">
        <authorList>
            <person name="Sun Q."/>
            <person name="Zhou Y."/>
        </authorList>
    </citation>
    <scope>NUCLEOTIDE SEQUENCE</scope>
    <source>
        <strain evidence="9">CGMCC 4.7398</strain>
    </source>
</reference>
<feature type="transmembrane region" description="Helical" evidence="7">
    <location>
        <begin position="150"/>
        <end position="170"/>
    </location>
</feature>
<feature type="transmembrane region" description="Helical" evidence="7">
    <location>
        <begin position="346"/>
        <end position="368"/>
    </location>
</feature>
<gene>
    <name evidence="9" type="primary">smvA</name>
    <name evidence="9" type="ORF">GCM10017772_30910</name>
</gene>
<dbReference type="AlphaFoldDB" id="A0A919G064"/>
<dbReference type="InterPro" id="IPR036259">
    <property type="entry name" value="MFS_trans_sf"/>
</dbReference>
<dbReference type="SUPFAM" id="SSF103473">
    <property type="entry name" value="MFS general substrate transporter"/>
    <property type="match status" value="1"/>
</dbReference>
<dbReference type="PANTHER" id="PTHR42718:SF47">
    <property type="entry name" value="METHYL VIOLOGEN RESISTANCE PROTEIN SMVA"/>
    <property type="match status" value="1"/>
</dbReference>
<feature type="transmembrane region" description="Helical" evidence="7">
    <location>
        <begin position="255"/>
        <end position="278"/>
    </location>
</feature>
<dbReference type="EMBL" id="BNAS01000004">
    <property type="protein sequence ID" value="GHH75179.1"/>
    <property type="molecule type" value="Genomic_DNA"/>
</dbReference>
<evidence type="ECO:0000256" key="5">
    <source>
        <dbReference type="ARBA" id="ARBA00022989"/>
    </source>
</evidence>
<name>A0A919G064_9MICO</name>
<evidence type="ECO:0000259" key="8">
    <source>
        <dbReference type="PROSITE" id="PS50850"/>
    </source>
</evidence>
<keyword evidence="6 7" id="KW-0472">Membrane</keyword>
<evidence type="ECO:0000256" key="7">
    <source>
        <dbReference type="SAM" id="Phobius"/>
    </source>
</evidence>
<dbReference type="GO" id="GO:0005886">
    <property type="term" value="C:plasma membrane"/>
    <property type="evidence" value="ECO:0007669"/>
    <property type="project" value="UniProtKB-SubCell"/>
</dbReference>
<organism evidence="9 10">
    <name type="scientific">Promicromonospora soli</name>
    <dbReference type="NCBI Taxonomy" id="2035533"/>
    <lineage>
        <taxon>Bacteria</taxon>
        <taxon>Bacillati</taxon>
        <taxon>Actinomycetota</taxon>
        <taxon>Actinomycetes</taxon>
        <taxon>Micrococcales</taxon>
        <taxon>Promicromonosporaceae</taxon>
        <taxon>Promicromonospora</taxon>
    </lineage>
</organism>
<evidence type="ECO:0000256" key="1">
    <source>
        <dbReference type="ARBA" id="ARBA00004651"/>
    </source>
</evidence>
<reference evidence="9" key="1">
    <citation type="journal article" date="2014" name="Int. J. Syst. Evol. Microbiol.">
        <title>Complete genome sequence of Corynebacterium casei LMG S-19264T (=DSM 44701T), isolated from a smear-ripened cheese.</title>
        <authorList>
            <consortium name="US DOE Joint Genome Institute (JGI-PGF)"/>
            <person name="Walter F."/>
            <person name="Albersmeier A."/>
            <person name="Kalinowski J."/>
            <person name="Ruckert C."/>
        </authorList>
    </citation>
    <scope>NUCLEOTIDE SEQUENCE</scope>
    <source>
        <strain evidence="9">CGMCC 4.7398</strain>
    </source>
</reference>
<dbReference type="PANTHER" id="PTHR42718">
    <property type="entry name" value="MAJOR FACILITATOR SUPERFAMILY MULTIDRUG TRANSPORTER MFSC"/>
    <property type="match status" value="1"/>
</dbReference>
<feature type="transmembrane region" description="Helical" evidence="7">
    <location>
        <begin position="190"/>
        <end position="210"/>
    </location>
</feature>
<dbReference type="Gene3D" id="1.20.1250.20">
    <property type="entry name" value="MFS general substrate transporter like domains"/>
    <property type="match status" value="1"/>
</dbReference>
<comment type="subcellular location">
    <subcellularLocation>
        <location evidence="1">Cell membrane</location>
        <topology evidence="1">Multi-pass membrane protein</topology>
    </subcellularLocation>
</comment>
<evidence type="ECO:0000256" key="3">
    <source>
        <dbReference type="ARBA" id="ARBA00022475"/>
    </source>
</evidence>
<feature type="transmembrane region" description="Helical" evidence="7">
    <location>
        <begin position="37"/>
        <end position="57"/>
    </location>
</feature>
<evidence type="ECO:0000313" key="10">
    <source>
        <dbReference type="Proteomes" id="UP000627369"/>
    </source>
</evidence>
<protein>
    <submittedName>
        <fullName evidence="9">MFS transporter</fullName>
    </submittedName>
</protein>
<dbReference type="InterPro" id="IPR020846">
    <property type="entry name" value="MFS_dom"/>
</dbReference>
<keyword evidence="10" id="KW-1185">Reference proteome</keyword>
<feature type="transmembrane region" description="Helical" evidence="7">
    <location>
        <begin position="389"/>
        <end position="410"/>
    </location>
</feature>
<evidence type="ECO:0000256" key="6">
    <source>
        <dbReference type="ARBA" id="ARBA00023136"/>
    </source>
</evidence>
<feature type="transmembrane region" description="Helical" evidence="7">
    <location>
        <begin position="430"/>
        <end position="450"/>
    </location>
</feature>
<feature type="transmembrane region" description="Helical" evidence="7">
    <location>
        <begin position="216"/>
        <end position="235"/>
    </location>
</feature>
<keyword evidence="4 7" id="KW-0812">Transmembrane</keyword>
<dbReference type="PROSITE" id="PS50850">
    <property type="entry name" value="MFS"/>
    <property type="match status" value="1"/>
</dbReference>
<feature type="transmembrane region" description="Helical" evidence="7">
    <location>
        <begin position="66"/>
        <end position="85"/>
    </location>
</feature>